<evidence type="ECO:0000256" key="2">
    <source>
        <dbReference type="ARBA" id="ARBA00022980"/>
    </source>
</evidence>
<evidence type="ECO:0008006" key="6">
    <source>
        <dbReference type="Google" id="ProtNLM"/>
    </source>
</evidence>
<proteinExistence type="inferred from homology"/>
<keyword evidence="3" id="KW-0687">Ribonucleoprotein</keyword>
<sequence length="110" mass="11500">MKHLAAYLLLTIGGNTNPSAEDIKEVLASVGIDADETRLTHLLTEVAGKNIDELIAEGTAKLATVIGSNPGHGTVGISESPEIRDDRSVEGGCCDDCGDEEEDFGLDLFG</sequence>
<keyword evidence="5" id="KW-1185">Reference proteome</keyword>
<protein>
    <recommendedName>
        <fullName evidence="6">60S acidic ribosomal protein P2</fullName>
    </recommendedName>
</protein>
<keyword evidence="2" id="KW-0689">Ribosomal protein</keyword>
<dbReference type="EMBL" id="JBFXLS010000101">
    <property type="protein sequence ID" value="KAL2816445.1"/>
    <property type="molecule type" value="Genomic_DNA"/>
</dbReference>
<dbReference type="PANTHER" id="PTHR21141:SF5">
    <property type="entry name" value="LARGE RIBOSOMAL SUBUNIT PROTEIN P2"/>
    <property type="match status" value="1"/>
</dbReference>
<reference evidence="4 5" key="1">
    <citation type="submission" date="2024-07" db="EMBL/GenBank/DDBJ databases">
        <title>Section-level genome sequencing and comparative genomics of Aspergillus sections Usti and Cavernicolus.</title>
        <authorList>
            <consortium name="Lawrence Berkeley National Laboratory"/>
            <person name="Nybo J.L."/>
            <person name="Vesth T.C."/>
            <person name="Theobald S."/>
            <person name="Frisvad J.C."/>
            <person name="Larsen T.O."/>
            <person name="Kjaerboelling I."/>
            <person name="Rothschild-Mancinelli K."/>
            <person name="Lyhne E.K."/>
            <person name="Kogle M.E."/>
            <person name="Barry K."/>
            <person name="Clum A."/>
            <person name="Na H."/>
            <person name="Ledsgaard L."/>
            <person name="Lin J."/>
            <person name="Lipzen A."/>
            <person name="Kuo A."/>
            <person name="Riley R."/>
            <person name="Mondo S."/>
            <person name="LaButti K."/>
            <person name="Haridas S."/>
            <person name="Pangalinan J."/>
            <person name="Salamov A.A."/>
            <person name="Simmons B.A."/>
            <person name="Magnuson J.K."/>
            <person name="Chen J."/>
            <person name="Drula E."/>
            <person name="Henrissat B."/>
            <person name="Wiebenga A."/>
            <person name="Lubbers R.J."/>
            <person name="Gomes A.C."/>
            <person name="Makela M.R."/>
            <person name="Stajich J."/>
            <person name="Grigoriev I.V."/>
            <person name="Mortensen U.H."/>
            <person name="De vries R.P."/>
            <person name="Baker S.E."/>
            <person name="Andersen M.R."/>
        </authorList>
    </citation>
    <scope>NUCLEOTIDE SEQUENCE [LARGE SCALE GENOMIC DNA]</scope>
    <source>
        <strain evidence="4 5">CBS 600.67</strain>
    </source>
</reference>
<comment type="caution">
    <text evidence="4">The sequence shown here is derived from an EMBL/GenBank/DDBJ whole genome shotgun (WGS) entry which is preliminary data.</text>
</comment>
<dbReference type="InterPro" id="IPR044076">
    <property type="entry name" value="Ribosomal_P2"/>
</dbReference>
<dbReference type="Gene3D" id="1.10.10.1410">
    <property type="match status" value="1"/>
</dbReference>
<gene>
    <name evidence="4" type="ORF">BDW59DRAFT_153247</name>
</gene>
<evidence type="ECO:0000256" key="1">
    <source>
        <dbReference type="ARBA" id="ARBA00005436"/>
    </source>
</evidence>
<dbReference type="PANTHER" id="PTHR21141">
    <property type="entry name" value="60S ACIDIC RIBOSOMAL PROTEIN FAMILY MEMBER"/>
    <property type="match status" value="1"/>
</dbReference>
<evidence type="ECO:0000313" key="4">
    <source>
        <dbReference type="EMBL" id="KAL2816445.1"/>
    </source>
</evidence>
<dbReference type="Pfam" id="PF00428">
    <property type="entry name" value="Ribosomal_60s"/>
    <property type="match status" value="1"/>
</dbReference>
<organism evidence="4 5">
    <name type="scientific">Aspergillus cavernicola</name>
    <dbReference type="NCBI Taxonomy" id="176166"/>
    <lineage>
        <taxon>Eukaryota</taxon>
        <taxon>Fungi</taxon>
        <taxon>Dikarya</taxon>
        <taxon>Ascomycota</taxon>
        <taxon>Pezizomycotina</taxon>
        <taxon>Eurotiomycetes</taxon>
        <taxon>Eurotiomycetidae</taxon>
        <taxon>Eurotiales</taxon>
        <taxon>Aspergillaceae</taxon>
        <taxon>Aspergillus</taxon>
        <taxon>Aspergillus subgen. Nidulantes</taxon>
    </lineage>
</organism>
<name>A0ABR4HLS7_9EURO</name>
<comment type="similarity">
    <text evidence="1">Belongs to the eukaryotic ribosomal protein P1/P2 family.</text>
</comment>
<dbReference type="CDD" id="cd05833">
    <property type="entry name" value="Ribosomal_P2"/>
    <property type="match status" value="1"/>
</dbReference>
<accession>A0ABR4HLS7</accession>
<dbReference type="InterPro" id="IPR038716">
    <property type="entry name" value="P1/P2_N_sf"/>
</dbReference>
<evidence type="ECO:0000313" key="5">
    <source>
        <dbReference type="Proteomes" id="UP001610335"/>
    </source>
</evidence>
<dbReference type="Proteomes" id="UP001610335">
    <property type="component" value="Unassembled WGS sequence"/>
</dbReference>
<evidence type="ECO:0000256" key="3">
    <source>
        <dbReference type="ARBA" id="ARBA00023274"/>
    </source>
</evidence>